<evidence type="ECO:0000313" key="2">
    <source>
        <dbReference type="Proteomes" id="UP001281761"/>
    </source>
</evidence>
<sequence>MKRRGRADPTYHDYGHKWKRRGCMDDDTVYTTSEDEHKHTDGAFQDNTILQTPLLFIEQICVFSTQNPSINSLPRINR</sequence>
<dbReference type="Proteomes" id="UP001281761">
    <property type="component" value="Unassembled WGS sequence"/>
</dbReference>
<gene>
    <name evidence="1" type="ORF">BLNAU_16010</name>
</gene>
<accession>A0ABQ9XCE1</accession>
<proteinExistence type="predicted"/>
<organism evidence="1 2">
    <name type="scientific">Blattamonas nauphoetae</name>
    <dbReference type="NCBI Taxonomy" id="2049346"/>
    <lineage>
        <taxon>Eukaryota</taxon>
        <taxon>Metamonada</taxon>
        <taxon>Preaxostyla</taxon>
        <taxon>Oxymonadida</taxon>
        <taxon>Blattamonas</taxon>
    </lineage>
</organism>
<keyword evidence="2" id="KW-1185">Reference proteome</keyword>
<protein>
    <submittedName>
        <fullName evidence="1">Uncharacterized protein</fullName>
    </submittedName>
</protein>
<evidence type="ECO:0000313" key="1">
    <source>
        <dbReference type="EMBL" id="KAK2949010.1"/>
    </source>
</evidence>
<name>A0ABQ9XCE1_9EUKA</name>
<reference evidence="1 2" key="1">
    <citation type="journal article" date="2022" name="bioRxiv">
        <title>Genomics of Preaxostyla Flagellates Illuminates Evolutionary Transitions and the Path Towards Mitochondrial Loss.</title>
        <authorList>
            <person name="Novak L.V.F."/>
            <person name="Treitli S.C."/>
            <person name="Pyrih J."/>
            <person name="Halakuc P."/>
            <person name="Pipaliya S.V."/>
            <person name="Vacek V."/>
            <person name="Brzon O."/>
            <person name="Soukal P."/>
            <person name="Eme L."/>
            <person name="Dacks J.B."/>
            <person name="Karnkowska A."/>
            <person name="Elias M."/>
            <person name="Hampl V."/>
        </authorList>
    </citation>
    <scope>NUCLEOTIDE SEQUENCE [LARGE SCALE GENOMIC DNA]</scope>
    <source>
        <strain evidence="1">NAU3</strain>
        <tissue evidence="1">Gut</tissue>
    </source>
</reference>
<dbReference type="EMBL" id="JARBJD010000164">
    <property type="protein sequence ID" value="KAK2949010.1"/>
    <property type="molecule type" value="Genomic_DNA"/>
</dbReference>
<comment type="caution">
    <text evidence="1">The sequence shown here is derived from an EMBL/GenBank/DDBJ whole genome shotgun (WGS) entry which is preliminary data.</text>
</comment>